<protein>
    <submittedName>
        <fullName evidence="1">Uncharacterized protein</fullName>
    </submittedName>
</protein>
<evidence type="ECO:0000313" key="1">
    <source>
        <dbReference type="EMBL" id="KAG1898692.1"/>
    </source>
</evidence>
<name>A0AAD4HJD3_9AGAM</name>
<reference evidence="1" key="1">
    <citation type="journal article" date="2020" name="New Phytol.">
        <title>Comparative genomics reveals dynamic genome evolution in host specialist ectomycorrhizal fungi.</title>
        <authorList>
            <person name="Lofgren L.A."/>
            <person name="Nguyen N.H."/>
            <person name="Vilgalys R."/>
            <person name="Ruytinx J."/>
            <person name="Liao H.L."/>
            <person name="Branco S."/>
            <person name="Kuo A."/>
            <person name="LaButti K."/>
            <person name="Lipzen A."/>
            <person name="Andreopoulos W."/>
            <person name="Pangilinan J."/>
            <person name="Riley R."/>
            <person name="Hundley H."/>
            <person name="Na H."/>
            <person name="Barry K."/>
            <person name="Grigoriev I.V."/>
            <person name="Stajich J.E."/>
            <person name="Kennedy P.G."/>
        </authorList>
    </citation>
    <scope>NUCLEOTIDE SEQUENCE</scope>
    <source>
        <strain evidence="1">FC203</strain>
    </source>
</reference>
<dbReference type="AlphaFoldDB" id="A0AAD4HJD3"/>
<dbReference type="Pfam" id="PF18759">
    <property type="entry name" value="Plavaka"/>
    <property type="match status" value="1"/>
</dbReference>
<sequence length="690" mass="77502">MIIQPSEDDPINVDQESFVHDDYCSASYDDTNIQATGGLFEEEHVPASRNEFLDLFPGSAEVYEGGYTFLGLFDADENSAHRVHNPYYPFSGRKEWEVASWLLHSGLSMGKIDLFLSLEMIKALSLSFHSAKELRGRAEQLPSGPRWLSRVIKTAHPTKSPVVLYWRDPLECIASIMNDPSFHNQFNFMPQKVYSTAEQTCCIYSEWMTGDDAWNMQSALPDGATLLGIMLSSDKTTISALTGDRVAHPLIISLANIFMNTHAKISSDSFLLTALLPVPKFIHKKKHMRGVLEDHLIHQCLDIVLELLKRAARVGVMMSDPVGNSRHCYTGLASYIADTPEAMILGTLFDMNPEQSPLLSHNSKLSIRGLTPLILKHFSVKRRNFGLNGVAEPFWRDWILAESSHVFTPELLHHVHQQFWDHNAKWLINALGESEIDFRFSVLPCITGLRHFHGGISKLKQVTGWCQCDIQCYIIAVCADAAPQGVLTAVRALMDFRYLVQASRIDDDGLECISAALTEFHAHKDTIITAGLHRGEGKKVITNWHIPKLKFMQSIVPSIRNTDVPMQWTADATEHAHITVIKVPAWSSNNNNYDLQICHHLDREEKCCRFDLATSLLDHDKLRSTTVVEVDEGYEGDKGDADEDIPADLLSTVAFPGRSRPIMNYFMVANSLCHKDVGTVVETTIQMVVF</sequence>
<gene>
    <name evidence="1" type="ORF">F5891DRAFT_1190468</name>
</gene>
<dbReference type="EMBL" id="JABBWK010000037">
    <property type="protein sequence ID" value="KAG1898692.1"/>
    <property type="molecule type" value="Genomic_DNA"/>
</dbReference>
<proteinExistence type="predicted"/>
<evidence type="ECO:0000313" key="2">
    <source>
        <dbReference type="Proteomes" id="UP001195769"/>
    </source>
</evidence>
<accession>A0AAD4HJD3</accession>
<dbReference type="RefSeq" id="XP_041224268.1">
    <property type="nucleotide sequence ID" value="XM_041367307.1"/>
</dbReference>
<organism evidence="1 2">
    <name type="scientific">Suillus fuscotomentosus</name>
    <dbReference type="NCBI Taxonomy" id="1912939"/>
    <lineage>
        <taxon>Eukaryota</taxon>
        <taxon>Fungi</taxon>
        <taxon>Dikarya</taxon>
        <taxon>Basidiomycota</taxon>
        <taxon>Agaricomycotina</taxon>
        <taxon>Agaricomycetes</taxon>
        <taxon>Agaricomycetidae</taxon>
        <taxon>Boletales</taxon>
        <taxon>Suillineae</taxon>
        <taxon>Suillaceae</taxon>
        <taxon>Suillus</taxon>
    </lineage>
</organism>
<comment type="caution">
    <text evidence="1">The sequence shown here is derived from an EMBL/GenBank/DDBJ whole genome shotgun (WGS) entry which is preliminary data.</text>
</comment>
<dbReference type="GeneID" id="64661605"/>
<keyword evidence="2" id="KW-1185">Reference proteome</keyword>
<dbReference type="InterPro" id="IPR041078">
    <property type="entry name" value="Plavaka"/>
</dbReference>
<dbReference type="Proteomes" id="UP001195769">
    <property type="component" value="Unassembled WGS sequence"/>
</dbReference>